<dbReference type="PROSITE" id="PS50883">
    <property type="entry name" value="EAL"/>
    <property type="match status" value="1"/>
</dbReference>
<dbReference type="SMART" id="SM00091">
    <property type="entry name" value="PAS"/>
    <property type="match status" value="3"/>
</dbReference>
<dbReference type="Pfam" id="PF13426">
    <property type="entry name" value="PAS_9"/>
    <property type="match status" value="1"/>
</dbReference>
<evidence type="ECO:0000259" key="4">
    <source>
        <dbReference type="PROSITE" id="PS50887"/>
    </source>
</evidence>
<feature type="domain" description="PAS" evidence="1">
    <location>
        <begin position="268"/>
        <end position="338"/>
    </location>
</feature>
<dbReference type="FunFam" id="3.30.70.270:FF:000001">
    <property type="entry name" value="Diguanylate cyclase domain protein"/>
    <property type="match status" value="1"/>
</dbReference>
<dbReference type="CDD" id="cd00130">
    <property type="entry name" value="PAS"/>
    <property type="match status" value="3"/>
</dbReference>
<dbReference type="SUPFAM" id="SSF141868">
    <property type="entry name" value="EAL domain-like"/>
    <property type="match status" value="1"/>
</dbReference>
<dbReference type="Pfam" id="PF00989">
    <property type="entry name" value="PAS"/>
    <property type="match status" value="1"/>
</dbReference>
<dbReference type="PROSITE" id="PS50112">
    <property type="entry name" value="PAS"/>
    <property type="match status" value="3"/>
</dbReference>
<dbReference type="InterPro" id="IPR035919">
    <property type="entry name" value="EAL_sf"/>
</dbReference>
<dbReference type="Pfam" id="PF00563">
    <property type="entry name" value="EAL"/>
    <property type="match status" value="1"/>
</dbReference>
<sequence length="817" mass="93794">MSSHASLHFTHQEQFIHLFTKLSDSIIVVDHVGNIMYLNPTAERIFNVKYEKQMGQSIYKLMPHYQIDKSNDSAAISVIGIRGNKEPFPLRFHTHSLSFGQGSFDIIIAQDLDENKKGIEKISHLNKELTDIKLALDASAIIAITDHQGTIMSINDKFCELSKYNEEELIGQNHRILNSGHHSKGFFRDMWKTIGSGQIWKGEIQNKAKDGSLYWVDTTIVPFLNDKGNPYQYISIRTDITQRVKMEMELQEAMKNELRSTQRELQENQQHYQSLFEHSQDAVITYDPSNNIIDMNPKAVELFGSLSSKLPDNSTEAMIIKEYQDIRNDCFEKALQGNPQNFDIVMLNKSGRNLFLNITFLPIIVDKQIIGVYSIGKDITEQKMIQETNAYLAHHDELTKLPNRRWMEQKLHESLIHARSQKQKLAVLFFDLDRFKNINDTLGHSIGDRLLEQLSSRLLASINMEKQFVARMGGDEFMILCPVIADSEEAIETAKGLLENLTTPIHIDDFELVVSASIGISIFPKDGTNVDDLMRNADIALYRSKDQGRNMYQVYSPSMKVRSSQSFYLERDLRKAIMNNEFIAHFQPRVNSSTGKIVSAEALIRWNHPKLGLVSPGEFIPLAEETGLIIPIGKWMKKRVCEQLVAWQEAGIRLVPISVNISSQRFLEKSFSNQVRELLDYYQIEGKWLEFEITENSLMRNEEYIIQTLNELKDLGIKIYIDDFGTGYSSFNYLKSFRLNGIKIDRSFIRNISGESENAPITTAMIKMAQHLKLEVVAEGVETVEELLFLQEQNCHQIQGFLFGKPCSIDEFEHKFF</sequence>
<protein>
    <recommendedName>
        <fullName evidence="7">EAL domain-containing protein</fullName>
    </recommendedName>
</protein>
<evidence type="ECO:0000259" key="2">
    <source>
        <dbReference type="PROSITE" id="PS50113"/>
    </source>
</evidence>
<dbReference type="InterPro" id="IPR001610">
    <property type="entry name" value="PAC"/>
</dbReference>
<keyword evidence="6" id="KW-1185">Reference proteome</keyword>
<evidence type="ECO:0000259" key="1">
    <source>
        <dbReference type="PROSITE" id="PS50112"/>
    </source>
</evidence>
<dbReference type="InterPro" id="IPR000160">
    <property type="entry name" value="GGDEF_dom"/>
</dbReference>
<name>A0A9C7LD03_9BACI</name>
<dbReference type="SMART" id="SM00267">
    <property type="entry name" value="GGDEF"/>
    <property type="match status" value="1"/>
</dbReference>
<dbReference type="SUPFAM" id="SSF55785">
    <property type="entry name" value="PYP-like sensor domain (PAS domain)"/>
    <property type="match status" value="3"/>
</dbReference>
<dbReference type="Gene3D" id="3.30.450.20">
    <property type="entry name" value="PAS domain"/>
    <property type="match status" value="3"/>
</dbReference>
<dbReference type="InterPro" id="IPR029787">
    <property type="entry name" value="Nucleotide_cyclase"/>
</dbReference>
<dbReference type="SMART" id="SM00052">
    <property type="entry name" value="EAL"/>
    <property type="match status" value="1"/>
</dbReference>
<evidence type="ECO:0000313" key="5">
    <source>
        <dbReference type="EMBL" id="CAG9610410.1"/>
    </source>
</evidence>
<dbReference type="InterPro" id="IPR000014">
    <property type="entry name" value="PAS"/>
</dbReference>
<dbReference type="RefSeq" id="WP_230498762.1">
    <property type="nucleotide sequence ID" value="NZ_CAKJTG010000035.1"/>
</dbReference>
<evidence type="ECO:0000313" key="6">
    <source>
        <dbReference type="Proteomes" id="UP000789845"/>
    </source>
</evidence>
<feature type="domain" description="PAS" evidence="1">
    <location>
        <begin position="128"/>
        <end position="173"/>
    </location>
</feature>
<dbReference type="GO" id="GO:0006355">
    <property type="term" value="P:regulation of DNA-templated transcription"/>
    <property type="evidence" value="ECO:0007669"/>
    <property type="project" value="InterPro"/>
</dbReference>
<dbReference type="Proteomes" id="UP000789845">
    <property type="component" value="Unassembled WGS sequence"/>
</dbReference>
<dbReference type="PROSITE" id="PS50113">
    <property type="entry name" value="PAC"/>
    <property type="match status" value="2"/>
</dbReference>
<dbReference type="SMART" id="SM00086">
    <property type="entry name" value="PAC"/>
    <property type="match status" value="2"/>
</dbReference>
<dbReference type="AlphaFoldDB" id="A0A9C7LD03"/>
<feature type="domain" description="GGDEF" evidence="4">
    <location>
        <begin position="423"/>
        <end position="557"/>
    </location>
</feature>
<dbReference type="NCBIfam" id="TIGR00254">
    <property type="entry name" value="GGDEF"/>
    <property type="match status" value="1"/>
</dbReference>
<dbReference type="CDD" id="cd01948">
    <property type="entry name" value="EAL"/>
    <property type="match status" value="1"/>
</dbReference>
<organism evidence="5 6">
    <name type="scientific">Pseudoneobacillus rhizosphaerae</name>
    <dbReference type="NCBI Taxonomy" id="2880968"/>
    <lineage>
        <taxon>Bacteria</taxon>
        <taxon>Bacillati</taxon>
        <taxon>Bacillota</taxon>
        <taxon>Bacilli</taxon>
        <taxon>Bacillales</taxon>
        <taxon>Bacillaceae</taxon>
        <taxon>Pseudoneobacillus</taxon>
    </lineage>
</organism>
<dbReference type="InterPro" id="IPR035965">
    <property type="entry name" value="PAS-like_dom_sf"/>
</dbReference>
<dbReference type="InterPro" id="IPR000700">
    <property type="entry name" value="PAS-assoc_C"/>
</dbReference>
<dbReference type="InterPro" id="IPR013767">
    <property type="entry name" value="PAS_fold"/>
</dbReference>
<feature type="domain" description="PAC" evidence="2">
    <location>
        <begin position="340"/>
        <end position="391"/>
    </location>
</feature>
<reference evidence="5" key="1">
    <citation type="submission" date="2021-10" db="EMBL/GenBank/DDBJ databases">
        <authorList>
            <person name="Criscuolo A."/>
        </authorList>
    </citation>
    <scope>NUCLEOTIDE SEQUENCE</scope>
    <source>
        <strain evidence="5">CIP111885</strain>
    </source>
</reference>
<dbReference type="PROSITE" id="PS50887">
    <property type="entry name" value="GGDEF"/>
    <property type="match status" value="1"/>
</dbReference>
<comment type="caution">
    <text evidence="5">The sequence shown here is derived from an EMBL/GenBank/DDBJ whole genome shotgun (WGS) entry which is preliminary data.</text>
</comment>
<dbReference type="NCBIfam" id="TIGR00229">
    <property type="entry name" value="sensory_box"/>
    <property type="match status" value="2"/>
</dbReference>
<gene>
    <name evidence="5" type="ORF">NEOCIP111885_04184</name>
</gene>
<evidence type="ECO:0000259" key="3">
    <source>
        <dbReference type="PROSITE" id="PS50883"/>
    </source>
</evidence>
<feature type="domain" description="PAS" evidence="1">
    <location>
        <begin position="11"/>
        <end position="62"/>
    </location>
</feature>
<evidence type="ECO:0008006" key="7">
    <source>
        <dbReference type="Google" id="ProtNLM"/>
    </source>
</evidence>
<feature type="domain" description="EAL" evidence="3">
    <location>
        <begin position="566"/>
        <end position="817"/>
    </location>
</feature>
<feature type="domain" description="PAC" evidence="2">
    <location>
        <begin position="200"/>
        <end position="252"/>
    </location>
</feature>
<dbReference type="Pfam" id="PF13188">
    <property type="entry name" value="PAS_8"/>
    <property type="match status" value="1"/>
</dbReference>
<dbReference type="EMBL" id="CAKJTG010000035">
    <property type="protein sequence ID" value="CAG9610410.1"/>
    <property type="molecule type" value="Genomic_DNA"/>
</dbReference>
<accession>A0A9C7LD03</accession>
<proteinExistence type="predicted"/>
<dbReference type="InterPro" id="IPR043128">
    <property type="entry name" value="Rev_trsase/Diguanyl_cyclase"/>
</dbReference>
<dbReference type="PANTHER" id="PTHR44757:SF2">
    <property type="entry name" value="BIOFILM ARCHITECTURE MAINTENANCE PROTEIN MBAA"/>
    <property type="match status" value="1"/>
</dbReference>
<dbReference type="InterPro" id="IPR001633">
    <property type="entry name" value="EAL_dom"/>
</dbReference>
<dbReference type="InterPro" id="IPR052155">
    <property type="entry name" value="Biofilm_reg_signaling"/>
</dbReference>
<dbReference type="Pfam" id="PF00990">
    <property type="entry name" value="GGDEF"/>
    <property type="match status" value="1"/>
</dbReference>
<dbReference type="Gene3D" id="3.30.70.270">
    <property type="match status" value="1"/>
</dbReference>
<dbReference type="Gene3D" id="3.20.20.450">
    <property type="entry name" value="EAL domain"/>
    <property type="match status" value="1"/>
</dbReference>
<dbReference type="CDD" id="cd01949">
    <property type="entry name" value="GGDEF"/>
    <property type="match status" value="1"/>
</dbReference>
<dbReference type="SUPFAM" id="SSF55073">
    <property type="entry name" value="Nucleotide cyclase"/>
    <property type="match status" value="1"/>
</dbReference>
<dbReference type="PANTHER" id="PTHR44757">
    <property type="entry name" value="DIGUANYLATE CYCLASE DGCP"/>
    <property type="match status" value="1"/>
</dbReference>